<evidence type="ECO:0000259" key="2">
    <source>
        <dbReference type="SMART" id="SM00867"/>
    </source>
</evidence>
<organism evidence="3 4">
    <name type="scientific">Yoonia phaeophyticola</name>
    <dbReference type="NCBI Taxonomy" id="3137369"/>
    <lineage>
        <taxon>Bacteria</taxon>
        <taxon>Pseudomonadati</taxon>
        <taxon>Pseudomonadota</taxon>
        <taxon>Alphaproteobacteria</taxon>
        <taxon>Rhodobacterales</taxon>
        <taxon>Paracoccaceae</taxon>
        <taxon>Yoonia</taxon>
    </lineage>
</organism>
<evidence type="ECO:0000313" key="4">
    <source>
        <dbReference type="Proteomes" id="UP001440612"/>
    </source>
</evidence>
<dbReference type="Pfam" id="PF04264">
    <property type="entry name" value="YceI"/>
    <property type="match status" value="1"/>
</dbReference>
<evidence type="ECO:0000256" key="1">
    <source>
        <dbReference type="SAM" id="SignalP"/>
    </source>
</evidence>
<dbReference type="SUPFAM" id="SSF101874">
    <property type="entry name" value="YceI-like"/>
    <property type="match status" value="1"/>
</dbReference>
<gene>
    <name evidence="3" type="ORF">AABB29_01980</name>
</gene>
<keyword evidence="1" id="KW-0732">Signal</keyword>
<dbReference type="InterPro" id="IPR036761">
    <property type="entry name" value="TTHA0802/YceI-like_sf"/>
</dbReference>
<name>A0ABZ2V9Z3_9RHOB</name>
<feature type="chain" id="PRO_5047353686" evidence="1">
    <location>
        <begin position="21"/>
        <end position="222"/>
    </location>
</feature>
<keyword evidence="4" id="KW-1185">Reference proteome</keyword>
<proteinExistence type="predicted"/>
<accession>A0ABZ2V9Z3</accession>
<dbReference type="Proteomes" id="UP001440612">
    <property type="component" value="Chromosome"/>
</dbReference>
<dbReference type="RefSeq" id="WP_341367562.1">
    <property type="nucleotide sequence ID" value="NZ_CP150951.2"/>
</dbReference>
<dbReference type="Gene3D" id="2.40.128.110">
    <property type="entry name" value="Lipid/polyisoprenoid-binding, YceI-like"/>
    <property type="match status" value="1"/>
</dbReference>
<feature type="domain" description="Lipid/polyisoprenoid-binding YceI-like" evidence="2">
    <location>
        <begin position="24"/>
        <end position="196"/>
    </location>
</feature>
<dbReference type="InterPro" id="IPR007372">
    <property type="entry name" value="Lipid/polyisoprenoid-bd_YceI"/>
</dbReference>
<reference evidence="4" key="1">
    <citation type="submission" date="2024-04" db="EMBL/GenBank/DDBJ databases">
        <title>Phylogenomic analyses of a clade within the roseobacter group suggest taxonomic reassignments of species of the genera Aestuariivita, Citreicella, Loktanella, Nautella, Pelagibaca, Ruegeria, Thalassobius, Thiobacimonas and Tropicibacter, and the proposal o.</title>
        <authorList>
            <person name="Jeon C.O."/>
        </authorList>
    </citation>
    <scope>NUCLEOTIDE SEQUENCE [LARGE SCALE GENOMIC DNA]</scope>
    <source>
        <strain evidence="4">BS5-3</strain>
    </source>
</reference>
<evidence type="ECO:0000313" key="3">
    <source>
        <dbReference type="EMBL" id="WZC49452.1"/>
    </source>
</evidence>
<dbReference type="PANTHER" id="PTHR34406:SF1">
    <property type="entry name" value="PROTEIN YCEI"/>
    <property type="match status" value="1"/>
</dbReference>
<sequence length="222" mass="24438">MKTFLTTLSAAAMLAVPVIAEPVEWTLDLGHAYLGWEIDHMNMANTVGRFNDFDGTFIIDEADPANSQITFTVQTVSIDSNHEARDGHLRNADYFNVEAFPEMTFTSNEVQMLTPTSGKLLGELELLGVTAPLTLDFTMVNDRNYPDFIPDYDEVRVVGFHATGEVARLDHGMDFIAFIGSPTGFTVSVDARFDLVQCAGMPETNIPCNWGRVEGFGEADEG</sequence>
<dbReference type="EMBL" id="CP150951">
    <property type="protein sequence ID" value="WZC49452.1"/>
    <property type="molecule type" value="Genomic_DNA"/>
</dbReference>
<feature type="signal peptide" evidence="1">
    <location>
        <begin position="1"/>
        <end position="20"/>
    </location>
</feature>
<dbReference type="SMART" id="SM00867">
    <property type="entry name" value="YceI"/>
    <property type="match status" value="1"/>
</dbReference>
<dbReference type="PANTHER" id="PTHR34406">
    <property type="entry name" value="PROTEIN YCEI"/>
    <property type="match status" value="1"/>
</dbReference>
<protein>
    <submittedName>
        <fullName evidence="3">YceI family protein</fullName>
    </submittedName>
</protein>